<keyword evidence="2" id="KW-1185">Reference proteome</keyword>
<dbReference type="EMBL" id="CM045762">
    <property type="protein sequence ID" value="KAI8011738.1"/>
    <property type="molecule type" value="Genomic_DNA"/>
</dbReference>
<dbReference type="Proteomes" id="UP001060215">
    <property type="component" value="Chromosome 5"/>
</dbReference>
<sequence>MVIMKTKVEFKSMGMFFSCMGFTALSHKDPIGRSGGIWMLWNPNVVNVKVVEASSQQITATISRQEFPDWLLSAVYASPNSAKRDDLWAQLETIAQYMEEP</sequence>
<proteinExistence type="predicted"/>
<protein>
    <submittedName>
        <fullName evidence="1">Uncharacterized protein</fullName>
    </submittedName>
</protein>
<name>A0ACC0HFN9_9ERIC</name>
<accession>A0ACC0HFN9</accession>
<organism evidence="1 2">
    <name type="scientific">Camellia lanceoleosa</name>
    <dbReference type="NCBI Taxonomy" id="1840588"/>
    <lineage>
        <taxon>Eukaryota</taxon>
        <taxon>Viridiplantae</taxon>
        <taxon>Streptophyta</taxon>
        <taxon>Embryophyta</taxon>
        <taxon>Tracheophyta</taxon>
        <taxon>Spermatophyta</taxon>
        <taxon>Magnoliopsida</taxon>
        <taxon>eudicotyledons</taxon>
        <taxon>Gunneridae</taxon>
        <taxon>Pentapetalae</taxon>
        <taxon>asterids</taxon>
        <taxon>Ericales</taxon>
        <taxon>Theaceae</taxon>
        <taxon>Camellia</taxon>
    </lineage>
</organism>
<gene>
    <name evidence="1" type="ORF">LOK49_LG06G01114</name>
</gene>
<evidence type="ECO:0000313" key="1">
    <source>
        <dbReference type="EMBL" id="KAI8011738.1"/>
    </source>
</evidence>
<comment type="caution">
    <text evidence="1">The sequence shown here is derived from an EMBL/GenBank/DDBJ whole genome shotgun (WGS) entry which is preliminary data.</text>
</comment>
<evidence type="ECO:0000313" key="2">
    <source>
        <dbReference type="Proteomes" id="UP001060215"/>
    </source>
</evidence>
<reference evidence="1 2" key="1">
    <citation type="journal article" date="2022" name="Plant J.">
        <title>Chromosome-level genome of Camellia lanceoleosa provides a valuable resource for understanding genome evolution and self-incompatibility.</title>
        <authorList>
            <person name="Gong W."/>
            <person name="Xiao S."/>
            <person name="Wang L."/>
            <person name="Liao Z."/>
            <person name="Chang Y."/>
            <person name="Mo W."/>
            <person name="Hu G."/>
            <person name="Li W."/>
            <person name="Zhao G."/>
            <person name="Zhu H."/>
            <person name="Hu X."/>
            <person name="Ji K."/>
            <person name="Xiang X."/>
            <person name="Song Q."/>
            <person name="Yuan D."/>
            <person name="Jin S."/>
            <person name="Zhang L."/>
        </authorList>
    </citation>
    <scope>NUCLEOTIDE SEQUENCE [LARGE SCALE GENOMIC DNA]</scope>
    <source>
        <strain evidence="1">SQ_2022a</strain>
    </source>
</reference>